<feature type="chain" id="PRO_5009242017" evidence="1">
    <location>
        <begin position="24"/>
        <end position="496"/>
    </location>
</feature>
<dbReference type="OrthoDB" id="9806824at2"/>
<evidence type="ECO:0000313" key="4">
    <source>
        <dbReference type="Proteomes" id="UP000182427"/>
    </source>
</evidence>
<keyword evidence="1" id="KW-0732">Signal</keyword>
<dbReference type="Proteomes" id="UP000182427">
    <property type="component" value="Chromosome I"/>
</dbReference>
<dbReference type="AlphaFoldDB" id="A0A1G7MRL9"/>
<dbReference type="RefSeq" id="WP_083345744.1">
    <property type="nucleotide sequence ID" value="NZ_LT629690.1"/>
</dbReference>
<sequence length="496" mass="55450">MTLRLPALVSSALFFFAAPVSEAQIPSPDISKPTPLTVSVWDRQRVNVTQWFSATPNAEQYAHVDSLLRIALQQRIKRIDWTAELSQNSELWLPNDAVSPVPAQGHLGLGGTYYAHNGNNRFPAVASFKQGWIRYHFAHDSNTIRLGRFEFTDGTEIKPTDKSLQWLQANRIAQRLIGSFGFSNGQRSLDGVEVKVNKGSWDVTAMGARAVQGVFNMNANPELDVDAQYLAWSRTAAKQHVLVRAFAIGYHDGRTGVTKVDNRSQTARTADHNNIRIGSYGTSMIAAVPVSKNVKLDGLFWGVLQNGRWGVQDHRAGAVALEGGVQFTQVKSSPWIRGGFLRTTGDENPNENTHNTYFQVLPTPRNYARFPFFNMMNSKEAFVQLMDKPTPKLDIRTDLHFLGLTSRSDLWYLGGGPLDKTTFGYTGRLANGNSSLATLYDISADYQVTPRLSLTAYYAHVWGKDVVRAIYPVNTHAQFGFMEMNYRFSLPLQRTH</sequence>
<evidence type="ECO:0000313" key="3">
    <source>
        <dbReference type="EMBL" id="SDF63720.1"/>
    </source>
</evidence>
<dbReference type="EMBL" id="LT629690">
    <property type="protein sequence ID" value="SDF63720.1"/>
    <property type="molecule type" value="Genomic_DNA"/>
</dbReference>
<feature type="signal peptide" evidence="1">
    <location>
        <begin position="1"/>
        <end position="23"/>
    </location>
</feature>
<protein>
    <submittedName>
        <fullName evidence="3">Alginate export</fullName>
    </submittedName>
</protein>
<dbReference type="Pfam" id="PF13372">
    <property type="entry name" value="Alginate_exp"/>
    <property type="match status" value="1"/>
</dbReference>
<feature type="domain" description="Alginate export" evidence="2">
    <location>
        <begin position="173"/>
        <end position="479"/>
    </location>
</feature>
<name>A0A1G7MRL9_9BACT</name>
<dbReference type="InterPro" id="IPR025388">
    <property type="entry name" value="Alginate_export_dom"/>
</dbReference>
<reference evidence="3 4" key="1">
    <citation type="submission" date="2016-10" db="EMBL/GenBank/DDBJ databases">
        <authorList>
            <person name="de Groot N.N."/>
        </authorList>
    </citation>
    <scope>NUCLEOTIDE SEQUENCE [LARGE SCALE GENOMIC DNA]</scope>
    <source>
        <strain evidence="3 4">GAS232</strain>
    </source>
</reference>
<evidence type="ECO:0000256" key="1">
    <source>
        <dbReference type="SAM" id="SignalP"/>
    </source>
</evidence>
<keyword evidence="4" id="KW-1185">Reference proteome</keyword>
<organism evidence="3 4">
    <name type="scientific">Terriglobus roseus</name>
    <dbReference type="NCBI Taxonomy" id="392734"/>
    <lineage>
        <taxon>Bacteria</taxon>
        <taxon>Pseudomonadati</taxon>
        <taxon>Acidobacteriota</taxon>
        <taxon>Terriglobia</taxon>
        <taxon>Terriglobales</taxon>
        <taxon>Acidobacteriaceae</taxon>
        <taxon>Terriglobus</taxon>
    </lineage>
</organism>
<gene>
    <name evidence="3" type="ORF">SAMN05444167_2870</name>
</gene>
<evidence type="ECO:0000259" key="2">
    <source>
        <dbReference type="Pfam" id="PF13372"/>
    </source>
</evidence>
<proteinExistence type="predicted"/>
<accession>A0A1G7MRL9</accession>